<dbReference type="Proteomes" id="UP001163731">
    <property type="component" value="Unassembled WGS sequence"/>
</dbReference>
<comment type="caution">
    <text evidence="1">The sequence shown here is derived from an EMBL/GenBank/DDBJ whole genome shotgun (WGS) entry which is preliminary data.</text>
</comment>
<organism evidence="1 2">
    <name type="scientific">Chryseobacterium kimseyorum</name>
    <dbReference type="NCBI Taxonomy" id="2984028"/>
    <lineage>
        <taxon>Bacteria</taxon>
        <taxon>Pseudomonadati</taxon>
        <taxon>Bacteroidota</taxon>
        <taxon>Flavobacteriia</taxon>
        <taxon>Flavobacteriales</taxon>
        <taxon>Weeksellaceae</taxon>
        <taxon>Chryseobacterium group</taxon>
        <taxon>Chryseobacterium</taxon>
    </lineage>
</organism>
<accession>A0ABT3HZ57</accession>
<sequence>MMKNIIFFFFVLQFQFVFTQNMNFLTEQNGFRDIKLGSNINNYSDFIEKEKNTVGNFNEYLYIGNKYKKIDQTDVLKISVSTIDDLIYEIEIITDKTTMFGI</sequence>
<protein>
    <submittedName>
        <fullName evidence="1">Uncharacterized protein</fullName>
    </submittedName>
</protein>
<proteinExistence type="predicted"/>
<keyword evidence="2" id="KW-1185">Reference proteome</keyword>
<evidence type="ECO:0000313" key="2">
    <source>
        <dbReference type="Proteomes" id="UP001163731"/>
    </source>
</evidence>
<reference evidence="1" key="1">
    <citation type="submission" date="2022-10" db="EMBL/GenBank/DDBJ databases">
        <title>Chryseobacterium babae sp. nov. isolated from the gut of the beetle Oryctes rhinoceros, and Chryseobacterium kimseyorum sp. nov., isolated from a stick insect rearing cage.</title>
        <authorList>
            <person name="Shelomi M."/>
            <person name="Han C.-J."/>
            <person name="Chen W.-M."/>
            <person name="Chen H.-K."/>
            <person name="Liaw S.-J."/>
            <person name="Muhle E."/>
            <person name="Clermont D."/>
        </authorList>
    </citation>
    <scope>NUCLEOTIDE SEQUENCE</scope>
    <source>
        <strain evidence="1">09-1422</strain>
    </source>
</reference>
<evidence type="ECO:0000313" key="1">
    <source>
        <dbReference type="EMBL" id="MCW3169044.1"/>
    </source>
</evidence>
<dbReference type="RefSeq" id="WP_264750226.1">
    <property type="nucleotide sequence ID" value="NZ_JAPDHW010000007.1"/>
</dbReference>
<gene>
    <name evidence="1" type="ORF">OMO38_10960</name>
</gene>
<name>A0ABT3HZ57_9FLAO</name>
<dbReference type="EMBL" id="JAPDHW010000007">
    <property type="protein sequence ID" value="MCW3169044.1"/>
    <property type="molecule type" value="Genomic_DNA"/>
</dbReference>